<dbReference type="CDD" id="cd00761">
    <property type="entry name" value="Glyco_tranf_GTA_type"/>
    <property type="match status" value="1"/>
</dbReference>
<reference evidence="2 3" key="1">
    <citation type="journal article" date="2011" name="J. Bacteriol.">
        <title>Genome Sequence of the Probiotic Strain Bifidobacterium animalis subsp. lactis CNCM I-2494.</title>
        <authorList>
            <person name="Chervaux C."/>
            <person name="Grimaldi C."/>
            <person name="Bolotin A."/>
            <person name="Quinquis B."/>
            <person name="Legrain-Raspaud S."/>
            <person name="van Hylckama Vlieg J.E."/>
            <person name="Denariaz G."/>
            <person name="Smokvina T."/>
        </authorList>
    </citation>
    <scope>NUCLEOTIDE SEQUENCE [LARGE SCALE GENOMIC DNA]</scope>
    <source>
        <strain evidence="2 3">CNCM I-2494</strain>
    </source>
</reference>
<dbReference type="SUPFAM" id="SSF53448">
    <property type="entry name" value="Nucleotide-diphospho-sugar transferases"/>
    <property type="match status" value="1"/>
</dbReference>
<name>A0A806FKL2_BIFAN</name>
<evidence type="ECO:0000259" key="1">
    <source>
        <dbReference type="Pfam" id="PF00535"/>
    </source>
</evidence>
<accession>A0A806FKL2</accession>
<feature type="domain" description="Glycosyltransferase 2-like" evidence="1">
    <location>
        <begin position="11"/>
        <end position="135"/>
    </location>
</feature>
<keyword evidence="2" id="KW-0808">Transferase</keyword>
<gene>
    <name evidence="2" type="ORF">BALAC2494_01351</name>
</gene>
<dbReference type="PANTHER" id="PTHR43685">
    <property type="entry name" value="GLYCOSYLTRANSFERASE"/>
    <property type="match status" value="1"/>
</dbReference>
<dbReference type="EMBL" id="CP002915">
    <property type="protein sequence ID" value="AEK30849.1"/>
    <property type="molecule type" value="Genomic_DNA"/>
</dbReference>
<dbReference type="GO" id="GO:0016757">
    <property type="term" value="F:glycosyltransferase activity"/>
    <property type="evidence" value="ECO:0007669"/>
    <property type="project" value="UniProtKB-KW"/>
</dbReference>
<dbReference type="InterPro" id="IPR029044">
    <property type="entry name" value="Nucleotide-diphossugar_trans"/>
</dbReference>
<dbReference type="KEGG" id="bnm:BALAC2494_01351"/>
<protein>
    <submittedName>
        <fullName evidence="2">Hexosyltransferase</fullName>
        <ecNumber evidence="2">2.4.1.-</ecNumber>
    </submittedName>
</protein>
<dbReference type="Proteomes" id="UP000008394">
    <property type="component" value="Chromosome"/>
</dbReference>
<proteinExistence type="predicted"/>
<keyword evidence="2" id="KW-0328">Glycosyltransferase</keyword>
<organism evidence="2 3">
    <name type="scientific">Bifidobacterium animalis subsp. lactis CNCM I-2494</name>
    <dbReference type="NCBI Taxonomy" id="1042403"/>
    <lineage>
        <taxon>Bacteria</taxon>
        <taxon>Bacillati</taxon>
        <taxon>Actinomycetota</taxon>
        <taxon>Actinomycetes</taxon>
        <taxon>Bifidobacteriales</taxon>
        <taxon>Bifidobacteriaceae</taxon>
        <taxon>Bifidobacterium</taxon>
    </lineage>
</organism>
<dbReference type="Gene3D" id="3.90.550.10">
    <property type="entry name" value="Spore Coat Polysaccharide Biosynthesis Protein SpsA, Chain A"/>
    <property type="match status" value="1"/>
</dbReference>
<dbReference type="PANTHER" id="PTHR43685:SF2">
    <property type="entry name" value="GLYCOSYLTRANSFERASE 2-LIKE DOMAIN-CONTAINING PROTEIN"/>
    <property type="match status" value="1"/>
</dbReference>
<dbReference type="AlphaFoldDB" id="A0A806FKL2"/>
<evidence type="ECO:0000313" key="3">
    <source>
        <dbReference type="Proteomes" id="UP000008394"/>
    </source>
</evidence>
<dbReference type="Pfam" id="PF00535">
    <property type="entry name" value="Glycos_transf_2"/>
    <property type="match status" value="1"/>
</dbReference>
<dbReference type="InterPro" id="IPR001173">
    <property type="entry name" value="Glyco_trans_2-like"/>
</dbReference>
<sequence>MRGVRGMPEISVIIPVYNQEEYVGACMDSLLDQSFEDFEVLAVNDGSTDASVSILEGYEQRDGRVQLIDQNNSGVSVARNNGLSHAKGEWVCFIDPDDYVAPDYLDTLLKATERNTDIAMSTCVAFDDQRSARQHFFPESFTARAADEKVELFRQLMDGSYAQPKGFVTAIGVPWGKLYRHAFLQEHGLQFDAALPRMQDNLFNMQAFQLAHEIVYVDYAGYYYRMGGLSARTYKNNARGLYHPAIDERARLMREYHLDGDATLLRAWNEEQVNLYFQELKAVIMLADPQSVKQAARTRAQALGPRLDQIDVSALSPAIRFKYTMMRNATLCSLLVRALRAKG</sequence>
<dbReference type="EC" id="2.4.1.-" evidence="2"/>
<evidence type="ECO:0000313" key="2">
    <source>
        <dbReference type="EMBL" id="AEK30849.1"/>
    </source>
</evidence>
<dbReference type="InterPro" id="IPR050834">
    <property type="entry name" value="Glycosyltransf_2"/>
</dbReference>